<keyword evidence="3" id="KW-0732">Signal</keyword>
<organism evidence="4 5">
    <name type="scientific">Heterotrigona itama</name>
    <dbReference type="NCBI Taxonomy" id="395501"/>
    <lineage>
        <taxon>Eukaryota</taxon>
        <taxon>Metazoa</taxon>
        <taxon>Ecdysozoa</taxon>
        <taxon>Arthropoda</taxon>
        <taxon>Hexapoda</taxon>
        <taxon>Insecta</taxon>
        <taxon>Pterygota</taxon>
        <taxon>Neoptera</taxon>
        <taxon>Endopterygota</taxon>
        <taxon>Hymenoptera</taxon>
        <taxon>Apocrita</taxon>
        <taxon>Aculeata</taxon>
        <taxon>Apoidea</taxon>
        <taxon>Anthophila</taxon>
        <taxon>Apidae</taxon>
        <taxon>Heterotrigona</taxon>
    </lineage>
</organism>
<dbReference type="Proteomes" id="UP000752696">
    <property type="component" value="Unassembled WGS sequence"/>
</dbReference>
<gene>
    <name evidence="4" type="ORF">MHI_LOCUS200457</name>
</gene>
<dbReference type="OrthoDB" id="6138985at2759"/>
<feature type="region of interest" description="Disordered" evidence="2">
    <location>
        <begin position="215"/>
        <end position="240"/>
    </location>
</feature>
<accession>A0A6V7GX75</accession>
<keyword evidence="5" id="KW-1185">Reference proteome</keyword>
<dbReference type="AlphaFoldDB" id="A0A6V7GX75"/>
<evidence type="ECO:0000256" key="2">
    <source>
        <dbReference type="SAM" id="MobiDB-lite"/>
    </source>
</evidence>
<evidence type="ECO:0000313" key="4">
    <source>
        <dbReference type="EMBL" id="CAD1470702.1"/>
    </source>
</evidence>
<feature type="compositionally biased region" description="Basic and acidic residues" evidence="2">
    <location>
        <begin position="318"/>
        <end position="337"/>
    </location>
</feature>
<comment type="caution">
    <text evidence="4">The sequence shown here is derived from an EMBL/GenBank/DDBJ whole genome shotgun (WGS) entry which is preliminary data.</text>
</comment>
<evidence type="ECO:0000256" key="1">
    <source>
        <dbReference type="SAM" id="Coils"/>
    </source>
</evidence>
<name>A0A6V7GX75_9HYME</name>
<keyword evidence="1" id="KW-0175">Coiled coil</keyword>
<protein>
    <submittedName>
        <fullName evidence="4">Uncharacterized protein</fullName>
    </submittedName>
</protein>
<proteinExistence type="predicted"/>
<reference evidence="4" key="1">
    <citation type="submission" date="2020-07" db="EMBL/GenBank/DDBJ databases">
        <authorList>
            <person name="Nazaruddin N."/>
        </authorList>
    </citation>
    <scope>NUCLEOTIDE SEQUENCE</scope>
</reference>
<feature type="region of interest" description="Disordered" evidence="2">
    <location>
        <begin position="274"/>
        <end position="295"/>
    </location>
</feature>
<evidence type="ECO:0000313" key="5">
    <source>
        <dbReference type="Proteomes" id="UP000752696"/>
    </source>
</evidence>
<evidence type="ECO:0000256" key="3">
    <source>
        <dbReference type="SAM" id="SignalP"/>
    </source>
</evidence>
<feature type="non-terminal residue" evidence="4">
    <location>
        <position position="1"/>
    </location>
</feature>
<dbReference type="PANTHER" id="PTHR37687">
    <property type="entry name" value="AGAP006772-PA"/>
    <property type="match status" value="1"/>
</dbReference>
<dbReference type="EMBL" id="CAJDYZ010003925">
    <property type="protein sequence ID" value="CAD1470702.1"/>
    <property type="molecule type" value="Genomic_DNA"/>
</dbReference>
<feature type="signal peptide" evidence="3">
    <location>
        <begin position="1"/>
        <end position="19"/>
    </location>
</feature>
<feature type="coiled-coil region" evidence="1">
    <location>
        <begin position="74"/>
        <end position="130"/>
    </location>
</feature>
<feature type="compositionally biased region" description="Basic and acidic residues" evidence="2">
    <location>
        <begin position="226"/>
        <end position="240"/>
    </location>
</feature>
<dbReference type="PANTHER" id="PTHR37687:SF1">
    <property type="entry name" value="AGAP006772-PA"/>
    <property type="match status" value="1"/>
</dbReference>
<feature type="chain" id="PRO_5028244391" evidence="3">
    <location>
        <begin position="20"/>
        <end position="685"/>
    </location>
</feature>
<sequence>KMLRQEWLLAFLFVGLATALTPVPHYSTEESLKSALDAITRKQRSLDTNSQDYYNDLRSFKYHDGEGERKLDRERQGEREMEEEEEEIEFLPNEAGQLETVGNGFQDLNNKLLEKALIDYLENILQQQEEPVTSLFRERERSSSRKRGYGSDRLNFDNKELAKLFLEELQDGPSYNLGDLDDEAYMNARQMLYDRYRGDRGNRIYENSGPMSWGALLSKESTGRGQGREPDENDFGDREQDPNLLYLSMGERRNVNGGYPIGRSLRTYRNMAKRYPVAKRSPKPTSTKKQITDPKVAQDLGALFGSQATDNQNHTHTYKHDHDHSHDQHDPHKHESTSETPKVTPPLKGQTENITKSNKSKSIEVRKKSVDWSQYFGIDRRKKKATFTAGQGTPNQDDEWMLQRYYENMVENLKANDREYEKEANERKDRLNQLDPKQKTIKDLIIDEALKYGDSKDGIDMQKVKDKVMARMAAAYSFEKMRKALSELRNWMEAQKARQSQNQTSNFRENVQTFENFPRTFLELSKKSKEKLVNNLIESEEAVEENRACPELELIERRCRTVDALGGDESEMLYLPCVMLQICKACVQNDLEEECLGNYAVEAGKICDAQEIREGPKSREACASTALILSQLQTPASISDQCRVDGNDSCLRRYHYRYWRRYLNYPYNGRQLDSYDTADPQQSDR</sequence>
<dbReference type="InterPro" id="IPR038875">
    <property type="entry name" value="PLA2_conodipine-like"/>
</dbReference>
<feature type="region of interest" description="Disordered" evidence="2">
    <location>
        <begin position="307"/>
        <end position="363"/>
    </location>
</feature>